<evidence type="ECO:0000313" key="2">
    <source>
        <dbReference type="Proteomes" id="UP001165289"/>
    </source>
</evidence>
<keyword evidence="2" id="KW-1185">Reference proteome</keyword>
<evidence type="ECO:0008006" key="3">
    <source>
        <dbReference type="Google" id="ProtNLM"/>
    </source>
</evidence>
<dbReference type="EMBL" id="JAKMXF010000277">
    <property type="protein sequence ID" value="KAI6653462.1"/>
    <property type="molecule type" value="Genomic_DNA"/>
</dbReference>
<organism evidence="1 2">
    <name type="scientific">Oopsacas minuta</name>
    <dbReference type="NCBI Taxonomy" id="111878"/>
    <lineage>
        <taxon>Eukaryota</taxon>
        <taxon>Metazoa</taxon>
        <taxon>Porifera</taxon>
        <taxon>Hexactinellida</taxon>
        <taxon>Hexasterophora</taxon>
        <taxon>Lyssacinosida</taxon>
        <taxon>Leucopsacidae</taxon>
        <taxon>Oopsacas</taxon>
    </lineage>
</organism>
<gene>
    <name evidence="1" type="ORF">LOD99_3681</name>
</gene>
<dbReference type="Proteomes" id="UP001165289">
    <property type="component" value="Unassembled WGS sequence"/>
</dbReference>
<protein>
    <recommendedName>
        <fullName evidence="3">DUF4371 domain-containing protein</fullName>
    </recommendedName>
</protein>
<comment type="caution">
    <text evidence="1">The sequence shown here is derived from an EMBL/GenBank/DDBJ whole genome shotgun (WGS) entry which is preliminary data.</text>
</comment>
<dbReference type="InterPro" id="IPR012337">
    <property type="entry name" value="RNaseH-like_sf"/>
</dbReference>
<dbReference type="AlphaFoldDB" id="A0AAV7JWY3"/>
<name>A0AAV7JWY3_9METZ</name>
<dbReference type="SUPFAM" id="SSF53098">
    <property type="entry name" value="Ribonuclease H-like"/>
    <property type="match status" value="1"/>
</dbReference>
<dbReference type="PANTHER" id="PTHR45749:SF33">
    <property type="entry name" value="ZINC FINGER MYM-TYPE PROTEIN 1"/>
    <property type="match status" value="1"/>
</dbReference>
<reference evidence="1 2" key="1">
    <citation type="journal article" date="2023" name="BMC Biol.">
        <title>The compact genome of the sponge Oopsacas minuta (Hexactinellida) is lacking key metazoan core genes.</title>
        <authorList>
            <person name="Santini S."/>
            <person name="Schenkelaars Q."/>
            <person name="Jourda C."/>
            <person name="Duchesne M."/>
            <person name="Belahbib H."/>
            <person name="Rocher C."/>
            <person name="Selva M."/>
            <person name="Riesgo A."/>
            <person name="Vervoort M."/>
            <person name="Leys S.P."/>
            <person name="Kodjabachian L."/>
            <person name="Le Bivic A."/>
            <person name="Borchiellini C."/>
            <person name="Claverie J.M."/>
            <person name="Renard E."/>
        </authorList>
    </citation>
    <scope>NUCLEOTIDE SEQUENCE [LARGE SCALE GENOMIC DNA]</scope>
    <source>
        <strain evidence="1">SPO-2</strain>
    </source>
</reference>
<evidence type="ECO:0000313" key="1">
    <source>
        <dbReference type="EMBL" id="KAI6653462.1"/>
    </source>
</evidence>
<proteinExistence type="predicted"/>
<accession>A0AAV7JWY3</accession>
<dbReference type="PANTHER" id="PTHR45749">
    <property type="match status" value="1"/>
</dbReference>
<sequence>MVAATPDASHIEQTTFVLRYLIRENESYMDQERFLAYVDCWQKTGIEIAKLILETLEGYGMPISDYRGQGYDNAANMSGKHNGAQKHMITFNPLCLYSPCGGNSLNLLGADYAESCTEAVIYFGMVQTIYNLFSSSPQRWHILQLHIASSLHGLSGTRWIDRVASVRPFEAYLSGPKVALQQLLSLNLTPKTTNNVIGAIKYVSSFSCVVISSIWLKVLVAIDQRNQIPKQEKQQSMLKCPT</sequence>